<accession>A0ABW3FAW1</accession>
<dbReference type="SUPFAM" id="SSF63829">
    <property type="entry name" value="Calcium-dependent phosphotriesterase"/>
    <property type="match status" value="1"/>
</dbReference>
<dbReference type="Pfam" id="PF08450">
    <property type="entry name" value="SGL"/>
    <property type="match status" value="1"/>
</dbReference>
<dbReference type="InterPro" id="IPR005511">
    <property type="entry name" value="SMP-30"/>
</dbReference>
<protein>
    <submittedName>
        <fullName evidence="3">SMP-30/gluconolactonase/LRE family protein</fullName>
    </submittedName>
</protein>
<sequence length="307" mass="34294">MTISAEQPGFEIRDPRFHDVIAPEARLEVLAGGFTFTEGPIWHREEQWCVFSDIATSRQYRWSEAEGLSLFRTPSNQANGNCFDREGRIVSCEHASSQVTRIDHDGKLVRVLASHFEGKELNSPNDIVCDSQSRLWFTDPSFGRIREDLGILRDQELPHQGVYRLDPDGSLHMVADDFRQPNGLCLSNDERQLFINDSAAPAIRIFDVTRDGSLVGGEVWADVTGQGSFVEGSGKWVPDGMKIDTHNRIFCNGPGGVHIFSEDATCLGVIYLPEKSTNFCFAGPKLEDLLITASTRLYRIKTQTTAL</sequence>
<dbReference type="InterPro" id="IPR051262">
    <property type="entry name" value="SMP-30/CGR1_Lactonase"/>
</dbReference>
<feature type="domain" description="SMP-30/Gluconolactonase/LRE-like region" evidence="2">
    <location>
        <begin position="36"/>
        <end position="294"/>
    </location>
</feature>
<dbReference type="EMBL" id="JBHTJV010000003">
    <property type="protein sequence ID" value="MFD0915591.1"/>
    <property type="molecule type" value="Genomic_DNA"/>
</dbReference>
<proteinExistence type="predicted"/>
<comment type="caution">
    <text evidence="3">The sequence shown here is derived from an EMBL/GenBank/DDBJ whole genome shotgun (WGS) entry which is preliminary data.</text>
</comment>
<dbReference type="RefSeq" id="WP_377211444.1">
    <property type="nucleotide sequence ID" value="NZ_JBHTJV010000003.1"/>
</dbReference>
<dbReference type="PANTHER" id="PTHR47572:SF4">
    <property type="entry name" value="LACTONASE DRP35"/>
    <property type="match status" value="1"/>
</dbReference>
<dbReference type="PRINTS" id="PR01790">
    <property type="entry name" value="SMP30FAMILY"/>
</dbReference>
<dbReference type="PANTHER" id="PTHR47572">
    <property type="entry name" value="LIPOPROTEIN-RELATED"/>
    <property type="match status" value="1"/>
</dbReference>
<dbReference type="Proteomes" id="UP001597101">
    <property type="component" value="Unassembled WGS sequence"/>
</dbReference>
<dbReference type="InterPro" id="IPR013658">
    <property type="entry name" value="SGL"/>
</dbReference>
<gene>
    <name evidence="3" type="ORF">ACFQ14_04155</name>
</gene>
<keyword evidence="4" id="KW-1185">Reference proteome</keyword>
<dbReference type="Gene3D" id="2.120.10.30">
    <property type="entry name" value="TolB, C-terminal domain"/>
    <property type="match status" value="1"/>
</dbReference>
<reference evidence="4" key="1">
    <citation type="journal article" date="2019" name="Int. J. Syst. Evol. Microbiol.">
        <title>The Global Catalogue of Microorganisms (GCM) 10K type strain sequencing project: providing services to taxonomists for standard genome sequencing and annotation.</title>
        <authorList>
            <consortium name="The Broad Institute Genomics Platform"/>
            <consortium name="The Broad Institute Genome Sequencing Center for Infectious Disease"/>
            <person name="Wu L."/>
            <person name="Ma J."/>
        </authorList>
    </citation>
    <scope>NUCLEOTIDE SEQUENCE [LARGE SCALE GENOMIC DNA]</scope>
    <source>
        <strain evidence="4">CCUG 60023</strain>
    </source>
</reference>
<keyword evidence="1" id="KW-0378">Hydrolase</keyword>
<evidence type="ECO:0000256" key="1">
    <source>
        <dbReference type="ARBA" id="ARBA00022801"/>
    </source>
</evidence>
<evidence type="ECO:0000313" key="3">
    <source>
        <dbReference type="EMBL" id="MFD0915591.1"/>
    </source>
</evidence>
<organism evidence="3 4">
    <name type="scientific">Pseudahrensia aquimaris</name>
    <dbReference type="NCBI Taxonomy" id="744461"/>
    <lineage>
        <taxon>Bacteria</taxon>
        <taxon>Pseudomonadati</taxon>
        <taxon>Pseudomonadota</taxon>
        <taxon>Alphaproteobacteria</taxon>
        <taxon>Hyphomicrobiales</taxon>
        <taxon>Ahrensiaceae</taxon>
        <taxon>Pseudahrensia</taxon>
    </lineage>
</organism>
<evidence type="ECO:0000313" key="4">
    <source>
        <dbReference type="Proteomes" id="UP001597101"/>
    </source>
</evidence>
<name>A0ABW3FAW1_9HYPH</name>
<evidence type="ECO:0000259" key="2">
    <source>
        <dbReference type="Pfam" id="PF08450"/>
    </source>
</evidence>
<dbReference type="InterPro" id="IPR011042">
    <property type="entry name" value="6-blade_b-propeller_TolB-like"/>
</dbReference>